<name>W4QCX4_9BACI</name>
<accession>W4QCX4</accession>
<feature type="region of interest" description="Disordered" evidence="1">
    <location>
        <begin position="1"/>
        <end position="52"/>
    </location>
</feature>
<comment type="caution">
    <text evidence="2">The sequence shown here is derived from an EMBL/GenBank/DDBJ whole genome shotgun (WGS) entry which is preliminary data.</text>
</comment>
<dbReference type="STRING" id="1236971.JCM9152_574"/>
<reference evidence="2" key="1">
    <citation type="journal article" date="2014" name="Genome Announc.">
        <title>Draft Genome Sequences of Three Alkaliphilic Bacillus Strains, Bacillus wakoensis JCM 9140T, Bacillus akibai JCM 9157T, and Bacillus hemicellulosilyticus JCM 9152T.</title>
        <authorList>
            <person name="Yuki M."/>
            <person name="Oshima K."/>
            <person name="Suda W."/>
            <person name="Oshida Y."/>
            <person name="Kitamura K."/>
            <person name="Iida T."/>
            <person name="Hattori M."/>
            <person name="Ohkuma M."/>
        </authorList>
    </citation>
    <scope>NUCLEOTIDE SEQUENCE [LARGE SCALE GENOMIC DNA]</scope>
    <source>
        <strain evidence="2">JCM 9152</strain>
    </source>
</reference>
<evidence type="ECO:0000313" key="3">
    <source>
        <dbReference type="Proteomes" id="UP000018895"/>
    </source>
</evidence>
<proteinExistence type="predicted"/>
<sequence>MKNEEKQQEFGHELHPHSVQEMDAKALLFKKKSNKSQKEKQHEEDSPIRKKT</sequence>
<keyword evidence="3" id="KW-1185">Reference proteome</keyword>
<evidence type="ECO:0000313" key="2">
    <source>
        <dbReference type="EMBL" id="GAE29229.1"/>
    </source>
</evidence>
<organism evidence="2 3">
    <name type="scientific">Halalkalibacter hemicellulosilyticusJCM 9152</name>
    <dbReference type="NCBI Taxonomy" id="1236971"/>
    <lineage>
        <taxon>Bacteria</taxon>
        <taxon>Bacillati</taxon>
        <taxon>Bacillota</taxon>
        <taxon>Bacilli</taxon>
        <taxon>Bacillales</taxon>
        <taxon>Bacillaceae</taxon>
        <taxon>Halalkalibacter</taxon>
    </lineage>
</organism>
<dbReference type="Proteomes" id="UP000018895">
    <property type="component" value="Unassembled WGS sequence"/>
</dbReference>
<gene>
    <name evidence="2" type="ORF">JCM9152_574</name>
</gene>
<feature type="compositionally biased region" description="Basic and acidic residues" evidence="1">
    <location>
        <begin position="36"/>
        <end position="52"/>
    </location>
</feature>
<dbReference type="RefSeq" id="WP_156314974.1">
    <property type="nucleotide sequence ID" value="NZ_BAUU01000003.1"/>
</dbReference>
<evidence type="ECO:0000256" key="1">
    <source>
        <dbReference type="SAM" id="MobiDB-lite"/>
    </source>
</evidence>
<dbReference type="AlphaFoldDB" id="W4QCX4"/>
<dbReference type="EMBL" id="BAUU01000003">
    <property type="protein sequence ID" value="GAE29229.1"/>
    <property type="molecule type" value="Genomic_DNA"/>
</dbReference>
<protein>
    <submittedName>
        <fullName evidence="2">Uncharacterized protein</fullName>
    </submittedName>
</protein>
<feature type="compositionally biased region" description="Basic and acidic residues" evidence="1">
    <location>
        <begin position="1"/>
        <end position="24"/>
    </location>
</feature>